<reference evidence="3 4" key="1">
    <citation type="submission" date="2019-02" db="EMBL/GenBank/DDBJ databases">
        <title>Draft genome sequences of novel Actinobacteria.</title>
        <authorList>
            <person name="Sahin N."/>
            <person name="Ay H."/>
            <person name="Saygin H."/>
        </authorList>
    </citation>
    <scope>NUCLEOTIDE SEQUENCE [LARGE SCALE GENOMIC DNA]</scope>
    <source>
        <strain evidence="3 4">KC603</strain>
    </source>
</reference>
<feature type="domain" description="ArsA/GET3 Anion-transporting ATPase-like" evidence="2">
    <location>
        <begin position="360"/>
        <end position="630"/>
    </location>
</feature>
<feature type="compositionally biased region" description="Basic residues" evidence="1">
    <location>
        <begin position="264"/>
        <end position="290"/>
    </location>
</feature>
<feature type="region of interest" description="Disordered" evidence="1">
    <location>
        <begin position="1"/>
        <end position="322"/>
    </location>
</feature>
<dbReference type="GO" id="GO:0016887">
    <property type="term" value="F:ATP hydrolysis activity"/>
    <property type="evidence" value="ECO:0007669"/>
    <property type="project" value="InterPro"/>
</dbReference>
<feature type="compositionally biased region" description="Basic residues" evidence="1">
    <location>
        <begin position="115"/>
        <end position="130"/>
    </location>
</feature>
<evidence type="ECO:0000313" key="3">
    <source>
        <dbReference type="EMBL" id="TDC51532.1"/>
    </source>
</evidence>
<evidence type="ECO:0000256" key="1">
    <source>
        <dbReference type="SAM" id="MobiDB-lite"/>
    </source>
</evidence>
<dbReference type="InterPro" id="IPR027417">
    <property type="entry name" value="P-loop_NTPase"/>
</dbReference>
<accession>A0A4R4RS08</accession>
<feature type="compositionally biased region" description="Low complexity" evidence="1">
    <location>
        <begin position="59"/>
        <end position="72"/>
    </location>
</feature>
<dbReference type="Pfam" id="PF02374">
    <property type="entry name" value="ArsA_ATPase"/>
    <property type="match status" value="1"/>
</dbReference>
<keyword evidence="4" id="KW-1185">Reference proteome</keyword>
<proteinExistence type="predicted"/>
<dbReference type="PANTHER" id="PTHR10803">
    <property type="entry name" value="ARSENICAL PUMP-DRIVING ATPASE ARSENITE-TRANSLOCATING ATPASE"/>
    <property type="match status" value="1"/>
</dbReference>
<dbReference type="SUPFAM" id="SSF52540">
    <property type="entry name" value="P-loop containing nucleoside triphosphate hydrolases"/>
    <property type="match status" value="1"/>
</dbReference>
<sequence length="720" mass="78569">MTRGSSRGTVHGRLGGRAAARRHGQGRHRQDDGGRRARHGAGGRGPSRAGRRGRGAAGPGPAVRRPAAELRGAPGGLGAGRWRGVRTGHRCTRSHARVPRHVLPARPGRAGARQARLRRLRHHHRPRAARRPADRQGLRGHPAAHRRPPHLRRRRPRRAAHRPGGPLPRRHHVGVVAGPGRSHQPAGQFHHRPHPQPPHGRARGHAARGHARARDRRRRRRPAGRAHPGGRRGRQPGPAATPRRAVVARGPAGPARPRGGAGRPARRRAARHRRRRRPAHPRGRRPRRAHGAREDPARAGRRPRPAGLRAAPHRRRHRSDRALRACRRPGRAGCRVNPGPRAARPPHFDVDRLIDDRRIRIVVTCGSGGVGKTTTAAAIALRAAERGRKAVVLTIDPARRLAQSMGLSELDNTPRAVKGVDGEAGGSLDAMMLDMKRTFDEVVEEHTTPERARQIRANPFYQALSSSFAGTQEYMAMEKLGQLRARPDWDLIVVDTPPSRSALDFLDAPERLGSFLDGRLIRLLGGTARAGGRTYLKVLHAGFNVVTSTLTKILGGELLKDVSTFVNALDTMFGGFRERAEQTYALLKRPETAFIVVAAPEHDALREASYFVDRLSRDAMPLAGLLLNRVHASGAAGIGAEQAVAAAERLESASDEDHVLTAALLRLHADRLKLATRDERIGERFSTTHPDVPVTRIPALAGDVHDLDGLRQIGALFDAG</sequence>
<feature type="compositionally biased region" description="Basic residues" evidence="1">
    <location>
        <begin position="83"/>
        <end position="100"/>
    </location>
</feature>
<feature type="compositionally biased region" description="Low complexity" evidence="1">
    <location>
        <begin position="104"/>
        <end position="114"/>
    </location>
</feature>
<feature type="compositionally biased region" description="Basic residues" evidence="1">
    <location>
        <begin position="189"/>
        <end position="234"/>
    </location>
</feature>
<evidence type="ECO:0000259" key="2">
    <source>
        <dbReference type="Pfam" id="PF02374"/>
    </source>
</evidence>
<feature type="compositionally biased region" description="Basic residues" evidence="1">
    <location>
        <begin position="311"/>
        <end position="322"/>
    </location>
</feature>
<comment type="caution">
    <text evidence="3">The sequence shown here is derived from an EMBL/GenBank/DDBJ whole genome shotgun (WGS) entry which is preliminary data.</text>
</comment>
<dbReference type="PANTHER" id="PTHR10803:SF26">
    <property type="entry name" value="ANION TRANSPORTER ATPASE-RELATED"/>
    <property type="match status" value="1"/>
</dbReference>
<feature type="compositionally biased region" description="Basic residues" evidence="1">
    <location>
        <begin position="142"/>
        <end position="161"/>
    </location>
</feature>
<protein>
    <submittedName>
        <fullName evidence="3">ArsA family ATPase</fullName>
    </submittedName>
</protein>
<gene>
    <name evidence="3" type="ORF">E1212_11940</name>
</gene>
<dbReference type="InterPro" id="IPR016300">
    <property type="entry name" value="ATPase_ArsA/GET3"/>
</dbReference>
<dbReference type="EMBL" id="SMKL01000022">
    <property type="protein sequence ID" value="TDC51532.1"/>
    <property type="molecule type" value="Genomic_DNA"/>
</dbReference>
<dbReference type="GO" id="GO:0005524">
    <property type="term" value="F:ATP binding"/>
    <property type="evidence" value="ECO:0007669"/>
    <property type="project" value="InterPro"/>
</dbReference>
<dbReference type="Proteomes" id="UP000295621">
    <property type="component" value="Unassembled WGS sequence"/>
</dbReference>
<name>A0A4R4RS08_9ACTN</name>
<dbReference type="OrthoDB" id="5490584at2"/>
<dbReference type="Gene3D" id="3.40.50.300">
    <property type="entry name" value="P-loop containing nucleotide triphosphate hydrolases"/>
    <property type="match status" value="1"/>
</dbReference>
<evidence type="ECO:0000313" key="4">
    <source>
        <dbReference type="Proteomes" id="UP000295621"/>
    </source>
</evidence>
<dbReference type="InterPro" id="IPR025723">
    <property type="entry name" value="ArsA/GET3_ATPase-like"/>
</dbReference>
<feature type="compositionally biased region" description="Low complexity" evidence="1">
    <location>
        <begin position="235"/>
        <end position="258"/>
    </location>
</feature>
<organism evidence="3 4">
    <name type="scientific">Jiangella ureilytica</name>
    <dbReference type="NCBI Taxonomy" id="2530374"/>
    <lineage>
        <taxon>Bacteria</taxon>
        <taxon>Bacillati</taxon>
        <taxon>Actinomycetota</taxon>
        <taxon>Actinomycetes</taxon>
        <taxon>Jiangellales</taxon>
        <taxon>Jiangellaceae</taxon>
        <taxon>Jiangella</taxon>
    </lineage>
</organism>
<dbReference type="AlphaFoldDB" id="A0A4R4RS08"/>